<feature type="non-terminal residue" evidence="1">
    <location>
        <position position="1"/>
    </location>
</feature>
<dbReference type="Gene3D" id="3.30.70.330">
    <property type="match status" value="1"/>
</dbReference>
<keyword evidence="2" id="KW-1185">Reference proteome</keyword>
<dbReference type="InterPro" id="IPR012677">
    <property type="entry name" value="Nucleotide-bd_a/b_plait_sf"/>
</dbReference>
<dbReference type="Proteomes" id="UP001164746">
    <property type="component" value="Chromosome 3"/>
</dbReference>
<dbReference type="Pfam" id="PF23085">
    <property type="entry name" value="RRM_PARP14_3"/>
    <property type="match status" value="1"/>
</dbReference>
<evidence type="ECO:0008006" key="3">
    <source>
        <dbReference type="Google" id="ProtNLM"/>
    </source>
</evidence>
<evidence type="ECO:0000313" key="1">
    <source>
        <dbReference type="EMBL" id="WAQ97937.1"/>
    </source>
</evidence>
<proteinExistence type="predicted"/>
<accession>A0ABY7DMI6</accession>
<evidence type="ECO:0000313" key="2">
    <source>
        <dbReference type="Proteomes" id="UP001164746"/>
    </source>
</evidence>
<protein>
    <recommendedName>
        <fullName evidence="3">RRM domain-containing protein</fullName>
    </recommendedName>
</protein>
<dbReference type="EMBL" id="CP111014">
    <property type="protein sequence ID" value="WAQ97937.1"/>
    <property type="molecule type" value="Genomic_DNA"/>
</dbReference>
<sequence>MMDCPKKPDSWPNCLVLTNIPPETQDDLIKNYAEVICKRNVTSFNRQKICPSVAVVQFETAVTDQDISAWERRLEEKRLCRNRVTIQALGQPNGVVVKNVPHDVTDELLELYFENKRSGGLDGSVIDVDNKANGTYVVRINDLSEEELKSVEINLYECLSEVKNKEKIIQAELAQFLNTAECKECLRTKLRNAKIQAAFEIQTDMHLNKIVMYAFIADELKRALEFIDDCLTVKELALTKGIDIKSLEMTVTGMTSANHTTKVYPSSSGIFICSFSKTIADDFENKLLKNIQNADIWLLMTGFKPGLKHDFLTTCEERFNCWLDVSKEGEIIPPTKGRS</sequence>
<organism evidence="1 2">
    <name type="scientific">Mya arenaria</name>
    <name type="common">Soft-shell clam</name>
    <dbReference type="NCBI Taxonomy" id="6604"/>
    <lineage>
        <taxon>Eukaryota</taxon>
        <taxon>Metazoa</taxon>
        <taxon>Spiralia</taxon>
        <taxon>Lophotrochozoa</taxon>
        <taxon>Mollusca</taxon>
        <taxon>Bivalvia</taxon>
        <taxon>Autobranchia</taxon>
        <taxon>Heteroconchia</taxon>
        <taxon>Euheterodonta</taxon>
        <taxon>Imparidentia</taxon>
        <taxon>Neoheterodontei</taxon>
        <taxon>Myida</taxon>
        <taxon>Myoidea</taxon>
        <taxon>Myidae</taxon>
        <taxon>Mya</taxon>
    </lineage>
</organism>
<reference evidence="1" key="1">
    <citation type="submission" date="2022-11" db="EMBL/GenBank/DDBJ databases">
        <title>Centuries of genome instability and evolution in soft-shell clam transmissible cancer (bioRxiv).</title>
        <authorList>
            <person name="Hart S.F.M."/>
            <person name="Yonemitsu M.A."/>
            <person name="Giersch R.M."/>
            <person name="Beal B.F."/>
            <person name="Arriagada G."/>
            <person name="Davis B.W."/>
            <person name="Ostrander E.A."/>
            <person name="Goff S.P."/>
            <person name="Metzger M.J."/>
        </authorList>
    </citation>
    <scope>NUCLEOTIDE SEQUENCE</scope>
    <source>
        <strain evidence="1">MELC-2E11</strain>
        <tissue evidence="1">Siphon/mantle</tissue>
    </source>
</reference>
<gene>
    <name evidence="1" type="ORF">MAR_022310</name>
</gene>
<name>A0ABY7DMI6_MYAAR</name>